<keyword evidence="4 7" id="KW-0285">Flavoprotein</keyword>
<dbReference type="OrthoDB" id="4501619at2"/>
<dbReference type="EMBL" id="FOFT01000002">
    <property type="protein sequence ID" value="SEQ61925.1"/>
    <property type="molecule type" value="Genomic_DNA"/>
</dbReference>
<evidence type="ECO:0000256" key="5">
    <source>
        <dbReference type="ARBA" id="ARBA00022827"/>
    </source>
</evidence>
<evidence type="ECO:0000256" key="6">
    <source>
        <dbReference type="ARBA" id="ARBA00023002"/>
    </source>
</evidence>
<evidence type="ECO:0000256" key="2">
    <source>
        <dbReference type="ARBA" id="ARBA00009347"/>
    </source>
</evidence>
<dbReference type="GO" id="GO:0005737">
    <property type="term" value="C:cytoplasm"/>
    <property type="evidence" value="ECO:0007669"/>
    <property type="project" value="TreeGrafter"/>
</dbReference>
<dbReference type="InterPro" id="IPR009075">
    <property type="entry name" value="AcylCo_DH/oxidase_C"/>
</dbReference>
<evidence type="ECO:0000256" key="1">
    <source>
        <dbReference type="ARBA" id="ARBA00001974"/>
    </source>
</evidence>
<dbReference type="InterPro" id="IPR006089">
    <property type="entry name" value="Acyl-CoA_DH_CS"/>
</dbReference>
<protein>
    <recommendedName>
        <fullName evidence="3">Medium-chain specific acyl-CoA dehydrogenase, mitochondrial</fullName>
    </recommendedName>
</protein>
<keyword evidence="12" id="KW-1185">Reference proteome</keyword>
<dbReference type="PROSITE" id="PS00072">
    <property type="entry name" value="ACYL_COA_DH_1"/>
    <property type="match status" value="1"/>
</dbReference>
<dbReference type="AlphaFoldDB" id="A0A1H9HHY0"/>
<dbReference type="GO" id="GO:0050660">
    <property type="term" value="F:flavin adenine dinucleotide binding"/>
    <property type="evidence" value="ECO:0007669"/>
    <property type="project" value="InterPro"/>
</dbReference>
<keyword evidence="6 7" id="KW-0560">Oxidoreductase</keyword>
<dbReference type="RefSeq" id="WP_090064366.1">
    <property type="nucleotide sequence ID" value="NZ_FOFT01000002.1"/>
</dbReference>
<dbReference type="SUPFAM" id="SSF47203">
    <property type="entry name" value="Acyl-CoA dehydrogenase C-terminal domain-like"/>
    <property type="match status" value="1"/>
</dbReference>
<dbReference type="Pfam" id="PF02770">
    <property type="entry name" value="Acyl-CoA_dh_M"/>
    <property type="match status" value="1"/>
</dbReference>
<dbReference type="Pfam" id="PF02771">
    <property type="entry name" value="Acyl-CoA_dh_N"/>
    <property type="match status" value="1"/>
</dbReference>
<dbReference type="GO" id="GO:0003995">
    <property type="term" value="F:acyl-CoA dehydrogenase activity"/>
    <property type="evidence" value="ECO:0007669"/>
    <property type="project" value="InterPro"/>
</dbReference>
<dbReference type="Pfam" id="PF00441">
    <property type="entry name" value="Acyl-CoA_dh_1"/>
    <property type="match status" value="1"/>
</dbReference>
<evidence type="ECO:0000259" key="9">
    <source>
        <dbReference type="Pfam" id="PF02770"/>
    </source>
</evidence>
<comment type="similarity">
    <text evidence="2 7">Belongs to the acyl-CoA dehydrogenase family.</text>
</comment>
<name>A0A1H9HHY0_9PSEU</name>
<feature type="domain" description="Acyl-CoA dehydrogenase/oxidase C-terminal" evidence="8">
    <location>
        <begin position="212"/>
        <end position="358"/>
    </location>
</feature>
<proteinExistence type="inferred from homology"/>
<feature type="domain" description="Acyl-CoA oxidase/dehydrogenase middle" evidence="9">
    <location>
        <begin position="109"/>
        <end position="196"/>
    </location>
</feature>
<dbReference type="InterPro" id="IPR046373">
    <property type="entry name" value="Acyl-CoA_Oxase/DH_mid-dom_sf"/>
</dbReference>
<reference evidence="12" key="1">
    <citation type="submission" date="2016-10" db="EMBL/GenBank/DDBJ databases">
        <authorList>
            <person name="Varghese N."/>
            <person name="Submissions S."/>
        </authorList>
    </citation>
    <scope>NUCLEOTIDE SEQUENCE [LARGE SCALE GENOMIC DNA]</scope>
    <source>
        <strain evidence="12">CGMCC 4.578</strain>
    </source>
</reference>
<dbReference type="Gene3D" id="1.10.540.10">
    <property type="entry name" value="Acyl-CoA dehydrogenase/oxidase, N-terminal domain"/>
    <property type="match status" value="1"/>
</dbReference>
<evidence type="ECO:0000256" key="3">
    <source>
        <dbReference type="ARBA" id="ARBA00019125"/>
    </source>
</evidence>
<dbReference type="InterPro" id="IPR037069">
    <property type="entry name" value="AcylCoA_DH/ox_N_sf"/>
</dbReference>
<evidence type="ECO:0000256" key="7">
    <source>
        <dbReference type="RuleBase" id="RU362125"/>
    </source>
</evidence>
<dbReference type="InterPro" id="IPR009100">
    <property type="entry name" value="AcylCoA_DH/oxidase_NM_dom_sf"/>
</dbReference>
<comment type="cofactor">
    <cofactor evidence="1 7">
        <name>FAD</name>
        <dbReference type="ChEBI" id="CHEBI:57692"/>
    </cofactor>
</comment>
<keyword evidence="5 7" id="KW-0274">FAD</keyword>
<gene>
    <name evidence="11" type="ORF">SAMN05216195_102885</name>
</gene>
<dbReference type="Gene3D" id="2.40.110.10">
    <property type="entry name" value="Butyryl-CoA Dehydrogenase, subunit A, domain 2"/>
    <property type="match status" value="1"/>
</dbReference>
<evidence type="ECO:0000256" key="4">
    <source>
        <dbReference type="ARBA" id="ARBA00022630"/>
    </source>
</evidence>
<dbReference type="PANTHER" id="PTHR48083">
    <property type="entry name" value="MEDIUM-CHAIN SPECIFIC ACYL-COA DEHYDROGENASE, MITOCHONDRIAL-RELATED"/>
    <property type="match status" value="1"/>
</dbReference>
<sequence length="378" mass="39648">MNVDDYRAEVRRVIAGFVPGMASWEEDGHLPRELFHGLAAAGAFRERWAQGPVGGLPLARVLVEELAVHNGGAALAVSLHSEVFLHALHRAGGQEEIVEGALDGSVIGCAAVTEPGAGSDVPAVTTSARREGDRWRLTGTKCLITNAGRATHALVLARTGDARSFGLFVVPLSGVTPTRFVPTLGVRSADTAVLDLDVTVPGTALVGNPRAGLVQLLRVLDFERLAAASGLVATARAAMALALAHMRDRTAFSARLFDHQVLRHRMAWHWARVSAAAALLDAAMTPGPGGEVSHPAAAAAKLVAARDCADAVDAALQAFGGRGYTEDFPLARMYRDVRLTRIGGGTDEMLCEVIAANLDADDSLSATLVRGIAERGGW</sequence>
<dbReference type="Gene3D" id="1.20.140.10">
    <property type="entry name" value="Butyryl-CoA Dehydrogenase, subunit A, domain 3"/>
    <property type="match status" value="1"/>
</dbReference>
<evidence type="ECO:0000313" key="11">
    <source>
        <dbReference type="EMBL" id="SEQ61925.1"/>
    </source>
</evidence>
<dbReference type="GO" id="GO:0033539">
    <property type="term" value="P:fatty acid beta-oxidation using acyl-CoA dehydrogenase"/>
    <property type="evidence" value="ECO:0007669"/>
    <property type="project" value="TreeGrafter"/>
</dbReference>
<dbReference type="PANTHER" id="PTHR48083:SF2">
    <property type="entry name" value="MEDIUM-CHAIN SPECIFIC ACYL-COA DEHYDROGENASE, MITOCHONDRIAL"/>
    <property type="match status" value="1"/>
</dbReference>
<evidence type="ECO:0000259" key="8">
    <source>
        <dbReference type="Pfam" id="PF00441"/>
    </source>
</evidence>
<feature type="domain" description="Acyl-CoA dehydrogenase/oxidase N-terminal" evidence="10">
    <location>
        <begin position="6"/>
        <end position="95"/>
    </location>
</feature>
<dbReference type="InterPro" id="IPR050741">
    <property type="entry name" value="Acyl-CoA_dehydrogenase"/>
</dbReference>
<organism evidence="11 12">
    <name type="scientific">Lentzea flaviverrucosa</name>
    <dbReference type="NCBI Taxonomy" id="200379"/>
    <lineage>
        <taxon>Bacteria</taxon>
        <taxon>Bacillati</taxon>
        <taxon>Actinomycetota</taxon>
        <taxon>Actinomycetes</taxon>
        <taxon>Pseudonocardiales</taxon>
        <taxon>Pseudonocardiaceae</taxon>
        <taxon>Lentzea</taxon>
    </lineage>
</organism>
<dbReference type="InterPro" id="IPR006091">
    <property type="entry name" value="Acyl-CoA_Oxase/DH_mid-dom"/>
</dbReference>
<dbReference type="InterPro" id="IPR036250">
    <property type="entry name" value="AcylCo_DH-like_C"/>
</dbReference>
<dbReference type="SUPFAM" id="SSF56645">
    <property type="entry name" value="Acyl-CoA dehydrogenase NM domain-like"/>
    <property type="match status" value="1"/>
</dbReference>
<accession>A0A1H9HHY0</accession>
<evidence type="ECO:0000313" key="12">
    <source>
        <dbReference type="Proteomes" id="UP000199028"/>
    </source>
</evidence>
<dbReference type="PROSITE" id="PS00073">
    <property type="entry name" value="ACYL_COA_DH_2"/>
    <property type="match status" value="1"/>
</dbReference>
<evidence type="ECO:0000259" key="10">
    <source>
        <dbReference type="Pfam" id="PF02771"/>
    </source>
</evidence>
<dbReference type="Proteomes" id="UP000199028">
    <property type="component" value="Unassembled WGS sequence"/>
</dbReference>
<dbReference type="InterPro" id="IPR013786">
    <property type="entry name" value="AcylCoA_DH/ox_N"/>
</dbReference>